<dbReference type="OrthoDB" id="2231510at2"/>
<sequence length="81" mass="9410">MRNTLTDLNNYLFETLERLMDDDMTEEQVQKEITRSQAVTSVAEMIIRNGELALKTIKHLNEYGIEIPKDKLPPMLEATKE</sequence>
<accession>A0A1B1YAE3</accession>
<reference evidence="1 2" key="1">
    <citation type="submission" date="2016-02" db="EMBL/GenBank/DDBJ databases">
        <title>Comparison of Clostridium stercorarium subspecies using comparative genomics and transcriptomics.</title>
        <authorList>
            <person name="Schellenberg J."/>
            <person name="Thallinger G."/>
            <person name="Levin D.B."/>
            <person name="Zhang X."/>
            <person name="Alvare G."/>
            <person name="Fristensky B."/>
            <person name="Sparling R."/>
        </authorList>
    </citation>
    <scope>NUCLEOTIDE SEQUENCE [LARGE SCALE GENOMIC DNA]</scope>
    <source>
        <strain evidence="1 2">DSM 2910</strain>
    </source>
</reference>
<dbReference type="RefSeq" id="WP_065821252.1">
    <property type="nucleotide sequence ID" value="NZ_CP014672.1"/>
</dbReference>
<gene>
    <name evidence="1" type="ORF">CSTERTH_01005</name>
</gene>
<evidence type="ECO:0000313" key="2">
    <source>
        <dbReference type="Proteomes" id="UP000092971"/>
    </source>
</evidence>
<dbReference type="EMBL" id="CP014672">
    <property type="protein sequence ID" value="ANW97708.1"/>
    <property type="molecule type" value="Genomic_DNA"/>
</dbReference>
<organism evidence="1 2">
    <name type="scientific">Thermoclostridium stercorarium subsp. thermolacticum DSM 2910</name>
    <dbReference type="NCBI Taxonomy" id="1121336"/>
    <lineage>
        <taxon>Bacteria</taxon>
        <taxon>Bacillati</taxon>
        <taxon>Bacillota</taxon>
        <taxon>Clostridia</taxon>
        <taxon>Eubacteriales</taxon>
        <taxon>Oscillospiraceae</taxon>
        <taxon>Thermoclostridium</taxon>
    </lineage>
</organism>
<evidence type="ECO:0000313" key="1">
    <source>
        <dbReference type="EMBL" id="ANW97708.1"/>
    </source>
</evidence>
<proteinExistence type="predicted"/>
<protein>
    <recommendedName>
        <fullName evidence="3">Phage protein</fullName>
    </recommendedName>
</protein>
<dbReference type="AlphaFoldDB" id="A0A1B1YAE3"/>
<name>A0A1B1YAE3_THEST</name>
<evidence type="ECO:0008006" key="3">
    <source>
        <dbReference type="Google" id="ProtNLM"/>
    </source>
</evidence>
<dbReference type="Proteomes" id="UP000092971">
    <property type="component" value="Chromosome"/>
</dbReference>